<name>A0A9D1N0B9_9CLOT</name>
<feature type="transmembrane region" description="Helical" evidence="1">
    <location>
        <begin position="7"/>
        <end position="25"/>
    </location>
</feature>
<dbReference type="AlphaFoldDB" id="A0A9D1N0B9"/>
<dbReference type="Proteomes" id="UP000886748">
    <property type="component" value="Unassembled WGS sequence"/>
</dbReference>
<comment type="caution">
    <text evidence="2">The sequence shown here is derived from an EMBL/GenBank/DDBJ whole genome shotgun (WGS) entry which is preliminary data.</text>
</comment>
<gene>
    <name evidence="2" type="ORF">IAD26_05565</name>
</gene>
<evidence type="ECO:0000313" key="2">
    <source>
        <dbReference type="EMBL" id="HIU92586.1"/>
    </source>
</evidence>
<sequence>MDKIIEYAPIILVLVMFLIQYKIFVTPAQITELKSNLIEYIAEHYVSEKTYRDNNISLENRVDRIDKNVNDVKTLLISIVQWHGNPNN</sequence>
<accession>A0A9D1N0B9</accession>
<organism evidence="2 3">
    <name type="scientific">Candidatus Limenecus avicola</name>
    <dbReference type="NCBI Taxonomy" id="2840847"/>
    <lineage>
        <taxon>Bacteria</taxon>
        <taxon>Bacillati</taxon>
        <taxon>Bacillota</taxon>
        <taxon>Clostridia</taxon>
        <taxon>Eubacteriales</taxon>
        <taxon>Clostridiaceae</taxon>
        <taxon>Clostridiaceae incertae sedis</taxon>
        <taxon>Candidatus Limenecus</taxon>
    </lineage>
</organism>
<evidence type="ECO:0000256" key="1">
    <source>
        <dbReference type="SAM" id="Phobius"/>
    </source>
</evidence>
<dbReference type="EMBL" id="DVOD01000042">
    <property type="protein sequence ID" value="HIU92586.1"/>
    <property type="molecule type" value="Genomic_DNA"/>
</dbReference>
<keyword evidence="1" id="KW-0812">Transmembrane</keyword>
<proteinExistence type="predicted"/>
<reference evidence="2" key="1">
    <citation type="submission" date="2020-10" db="EMBL/GenBank/DDBJ databases">
        <authorList>
            <person name="Gilroy R."/>
        </authorList>
    </citation>
    <scope>NUCLEOTIDE SEQUENCE</scope>
    <source>
        <strain evidence="2">CHK154-7741</strain>
    </source>
</reference>
<keyword evidence="1" id="KW-0472">Membrane</keyword>
<protein>
    <submittedName>
        <fullName evidence="2">Uncharacterized protein</fullName>
    </submittedName>
</protein>
<keyword evidence="1" id="KW-1133">Transmembrane helix</keyword>
<reference evidence="2" key="2">
    <citation type="journal article" date="2021" name="PeerJ">
        <title>Extensive microbial diversity within the chicken gut microbiome revealed by metagenomics and culture.</title>
        <authorList>
            <person name="Gilroy R."/>
            <person name="Ravi A."/>
            <person name="Getino M."/>
            <person name="Pursley I."/>
            <person name="Horton D.L."/>
            <person name="Alikhan N.F."/>
            <person name="Baker D."/>
            <person name="Gharbi K."/>
            <person name="Hall N."/>
            <person name="Watson M."/>
            <person name="Adriaenssens E.M."/>
            <person name="Foster-Nyarko E."/>
            <person name="Jarju S."/>
            <person name="Secka A."/>
            <person name="Antonio M."/>
            <person name="Oren A."/>
            <person name="Chaudhuri R.R."/>
            <person name="La Ragione R."/>
            <person name="Hildebrand F."/>
            <person name="Pallen M.J."/>
        </authorList>
    </citation>
    <scope>NUCLEOTIDE SEQUENCE</scope>
    <source>
        <strain evidence="2">CHK154-7741</strain>
    </source>
</reference>
<evidence type="ECO:0000313" key="3">
    <source>
        <dbReference type="Proteomes" id="UP000886748"/>
    </source>
</evidence>